<feature type="region of interest" description="Disordered" evidence="1">
    <location>
        <begin position="124"/>
        <end position="150"/>
    </location>
</feature>
<protein>
    <submittedName>
        <fullName evidence="3">C1 family peptidase</fullName>
    </submittedName>
</protein>
<comment type="caution">
    <text evidence="3">The sequence shown here is derived from an EMBL/GenBank/DDBJ whole genome shotgun (WGS) entry which is preliminary data.</text>
</comment>
<accession>A0ABW0B8C5</accession>
<proteinExistence type="predicted"/>
<reference evidence="4" key="1">
    <citation type="journal article" date="2019" name="Int. J. Syst. Evol. Microbiol.">
        <title>The Global Catalogue of Microorganisms (GCM) 10K type strain sequencing project: providing services to taxonomists for standard genome sequencing and annotation.</title>
        <authorList>
            <consortium name="The Broad Institute Genomics Platform"/>
            <consortium name="The Broad Institute Genome Sequencing Center for Infectious Disease"/>
            <person name="Wu L."/>
            <person name="Ma J."/>
        </authorList>
    </citation>
    <scope>NUCLEOTIDE SEQUENCE [LARGE SCALE GENOMIC DNA]</scope>
    <source>
        <strain evidence="4">CGMCC 4.1721</strain>
    </source>
</reference>
<dbReference type="SUPFAM" id="SSF54001">
    <property type="entry name" value="Cysteine proteinases"/>
    <property type="match status" value="1"/>
</dbReference>
<evidence type="ECO:0000313" key="4">
    <source>
        <dbReference type="Proteomes" id="UP001596208"/>
    </source>
</evidence>
<dbReference type="Proteomes" id="UP001596208">
    <property type="component" value="Unassembled WGS sequence"/>
</dbReference>
<dbReference type="EMBL" id="JBHSKI010000010">
    <property type="protein sequence ID" value="MFC5173391.1"/>
    <property type="molecule type" value="Genomic_DNA"/>
</dbReference>
<dbReference type="Pfam" id="PF00112">
    <property type="entry name" value="Peptidase_C1"/>
    <property type="match status" value="1"/>
</dbReference>
<evidence type="ECO:0000259" key="2">
    <source>
        <dbReference type="Pfam" id="PF00112"/>
    </source>
</evidence>
<dbReference type="InterPro" id="IPR000668">
    <property type="entry name" value="Peptidase_C1A_C"/>
</dbReference>
<dbReference type="Gene3D" id="3.90.70.10">
    <property type="entry name" value="Cysteine proteinases"/>
    <property type="match status" value="1"/>
</dbReference>
<dbReference type="InterPro" id="IPR038765">
    <property type="entry name" value="Papain-like_cys_pep_sf"/>
</dbReference>
<keyword evidence="4" id="KW-1185">Reference proteome</keyword>
<evidence type="ECO:0000256" key="1">
    <source>
        <dbReference type="SAM" id="MobiDB-lite"/>
    </source>
</evidence>
<name>A0ABW0B8C5_9ACTN</name>
<evidence type="ECO:0000313" key="3">
    <source>
        <dbReference type="EMBL" id="MFC5173391.1"/>
    </source>
</evidence>
<feature type="domain" description="Peptidase C1A papain C-terminal" evidence="2">
    <location>
        <begin position="41"/>
        <end position="244"/>
    </location>
</feature>
<dbReference type="CDD" id="cd02619">
    <property type="entry name" value="Peptidase_C1"/>
    <property type="match status" value="1"/>
</dbReference>
<sequence length="271" mass="29677">MSTSTADPGTVDRDYLTRLRPPWWTSGGPAPARIDLAAWMPPVVNQGPVALCTAAVTTAIAGYYVRRTSREEFTPSVLFNYRASRALRGNPDSNGSRLEHSFRAWAESGLCAEELWPFDPAQPDRVNRNPPQRCHDAARHSSPVGRRVAASDGAELHRTVRRALALGIPVGVEIRLCPSLSMSLINGGIMPVQTEGEASVGPHVILLTGYDDDVDTEPWGRGSGPGAFRVRNSWGADWGQEGYGLLPYAFLTRRLVGETWIVIEEDWEQTA</sequence>
<organism evidence="3 4">
    <name type="scientific">Streptomyces mutomycini</name>
    <dbReference type="NCBI Taxonomy" id="284036"/>
    <lineage>
        <taxon>Bacteria</taxon>
        <taxon>Bacillati</taxon>
        <taxon>Actinomycetota</taxon>
        <taxon>Actinomycetes</taxon>
        <taxon>Kitasatosporales</taxon>
        <taxon>Streptomycetaceae</taxon>
        <taxon>Streptomyces</taxon>
    </lineage>
</organism>
<gene>
    <name evidence="3" type="ORF">ACFPRK_22785</name>
</gene>
<dbReference type="RefSeq" id="WP_031090940.1">
    <property type="nucleotide sequence ID" value="NZ_JBFADZ010000001.1"/>
</dbReference>